<sequence>MGLMDDYHSWQDVDMNGVQLDPAGRLKRYTGSKMLSPARITRRQQPKQFGLRSSPQRILNQNHETDERDLRVLLGYAADAWASKPLREHLSNIEVLHPPRFVCLEGKQMHRDELPIKFHLGVSIFDTRSLELLQKGEMDLEKAVESHHYLVHDPMFHPLNSIDFLCGTPEMATDPEIAEMLKKLCSPPNILVTYGPKREHRALKKLGLDLSRTYVFDISNMALSMFDIPYAMPLQWLLQRLEIPFDEELLHVAGNDAHFALRAMLMMVALDAEKHPTPRKVPTWVPTFKAIANAKLPDWDPQTQWSTQAWYREQEDRLRQRRDIEHRIAKERYEQKKGRRQHQEFVRGNEERKRYLEHLKARAAYLEELRATEEVAEA</sequence>
<reference evidence="1" key="1">
    <citation type="submission" date="2022-06" db="EMBL/GenBank/DDBJ databases">
        <title>Fusarium solani species complex genomes reveal bases of compartmentalisation and animal pathogenesis.</title>
        <authorList>
            <person name="Tsai I.J."/>
        </authorList>
    </citation>
    <scope>NUCLEOTIDE SEQUENCE</scope>
    <source>
        <strain evidence="1">Fu6.1</strain>
    </source>
</reference>
<name>A0ACC0QVQ4_9HYPO</name>
<keyword evidence="2" id="KW-1185">Reference proteome</keyword>
<gene>
    <name evidence="1" type="ORF">NCS57_00881300</name>
</gene>
<evidence type="ECO:0000313" key="1">
    <source>
        <dbReference type="EMBL" id="KAI8666560.1"/>
    </source>
</evidence>
<protein>
    <submittedName>
        <fullName evidence="1">Uncharacterized protein</fullName>
    </submittedName>
</protein>
<comment type="caution">
    <text evidence="1">The sequence shown here is derived from an EMBL/GenBank/DDBJ whole genome shotgun (WGS) entry which is preliminary data.</text>
</comment>
<accession>A0ACC0QVQ4</accession>
<dbReference type="EMBL" id="CM046508">
    <property type="protein sequence ID" value="KAI8666560.1"/>
    <property type="molecule type" value="Genomic_DNA"/>
</dbReference>
<proteinExistence type="predicted"/>
<evidence type="ECO:0000313" key="2">
    <source>
        <dbReference type="Proteomes" id="UP001065298"/>
    </source>
</evidence>
<organism evidence="1 2">
    <name type="scientific">Fusarium keratoplasticum</name>
    <dbReference type="NCBI Taxonomy" id="1328300"/>
    <lineage>
        <taxon>Eukaryota</taxon>
        <taxon>Fungi</taxon>
        <taxon>Dikarya</taxon>
        <taxon>Ascomycota</taxon>
        <taxon>Pezizomycotina</taxon>
        <taxon>Sordariomycetes</taxon>
        <taxon>Hypocreomycetidae</taxon>
        <taxon>Hypocreales</taxon>
        <taxon>Nectriaceae</taxon>
        <taxon>Fusarium</taxon>
        <taxon>Fusarium solani species complex</taxon>
    </lineage>
</organism>
<dbReference type="Proteomes" id="UP001065298">
    <property type="component" value="Chromosome 6"/>
</dbReference>